<protein>
    <submittedName>
        <fullName evidence="2">Gamma-glutamylcyclotransferase</fullName>
    </submittedName>
</protein>
<evidence type="ECO:0000313" key="3">
    <source>
        <dbReference type="Proteomes" id="UP001596084"/>
    </source>
</evidence>
<organism evidence="2 3">
    <name type="scientific">Polaromonas jejuensis</name>
    <dbReference type="NCBI Taxonomy" id="457502"/>
    <lineage>
        <taxon>Bacteria</taxon>
        <taxon>Pseudomonadati</taxon>
        <taxon>Pseudomonadota</taxon>
        <taxon>Betaproteobacteria</taxon>
        <taxon>Burkholderiales</taxon>
        <taxon>Comamonadaceae</taxon>
        <taxon>Polaromonas</taxon>
    </lineage>
</organism>
<dbReference type="Gene3D" id="3.10.490.10">
    <property type="entry name" value="Gamma-glutamyl cyclotransferase-like"/>
    <property type="match status" value="1"/>
</dbReference>
<dbReference type="RefSeq" id="WP_068832248.1">
    <property type="nucleotide sequence ID" value="NZ_JBHSMX010000066.1"/>
</dbReference>
<feature type="domain" description="Gamma-glutamylcyclotransferase AIG2-like" evidence="1">
    <location>
        <begin position="12"/>
        <end position="149"/>
    </location>
</feature>
<evidence type="ECO:0000313" key="2">
    <source>
        <dbReference type="EMBL" id="MFC5523801.1"/>
    </source>
</evidence>
<dbReference type="EMBL" id="JBHSMX010000066">
    <property type="protein sequence ID" value="MFC5523801.1"/>
    <property type="molecule type" value="Genomic_DNA"/>
</dbReference>
<proteinExistence type="predicted"/>
<dbReference type="CDD" id="cd06661">
    <property type="entry name" value="GGCT_like"/>
    <property type="match status" value="1"/>
</dbReference>
<dbReference type="Pfam" id="PF06094">
    <property type="entry name" value="GGACT"/>
    <property type="match status" value="1"/>
</dbReference>
<name>A0ABW0QFX6_9BURK</name>
<reference evidence="3" key="1">
    <citation type="journal article" date="2019" name="Int. J. Syst. Evol. Microbiol.">
        <title>The Global Catalogue of Microorganisms (GCM) 10K type strain sequencing project: providing services to taxonomists for standard genome sequencing and annotation.</title>
        <authorList>
            <consortium name="The Broad Institute Genomics Platform"/>
            <consortium name="The Broad Institute Genome Sequencing Center for Infectious Disease"/>
            <person name="Wu L."/>
            <person name="Ma J."/>
        </authorList>
    </citation>
    <scope>NUCLEOTIDE SEQUENCE [LARGE SCALE GENOMIC DNA]</scope>
    <source>
        <strain evidence="3">CGMCC 4.7277</strain>
    </source>
</reference>
<evidence type="ECO:0000259" key="1">
    <source>
        <dbReference type="Pfam" id="PF06094"/>
    </source>
</evidence>
<dbReference type="SUPFAM" id="SSF110857">
    <property type="entry name" value="Gamma-glutamyl cyclotransferase-like"/>
    <property type="match status" value="1"/>
</dbReference>
<gene>
    <name evidence="2" type="ORF">ACFPP7_23230</name>
</gene>
<keyword evidence="3" id="KW-1185">Reference proteome</keyword>
<accession>A0ABW0QFX6</accession>
<dbReference type="InterPro" id="IPR036568">
    <property type="entry name" value="GGCT-like_sf"/>
</dbReference>
<dbReference type="InterPro" id="IPR013024">
    <property type="entry name" value="GGCT-like"/>
</dbReference>
<dbReference type="InterPro" id="IPR009288">
    <property type="entry name" value="AIG2-like_dom"/>
</dbReference>
<comment type="caution">
    <text evidence="2">The sequence shown here is derived from an EMBL/GenBank/DDBJ whole genome shotgun (WGS) entry which is preliminary data.</text>
</comment>
<sequence>MKPETTPPLRHVFVYGTLRRGEERDINRLLPAPRWVGRASVAGVMHDLGAYPGLVLGGPGRVLGEVYEISAELEQRLDEIEEVWPQPSGEYAKREAAVQLDRSAFVRSAQPGRPGSEAAGAPEVLVCLLYELAPARTVGKPVIASGDWVRYRAGRAG</sequence>
<dbReference type="Proteomes" id="UP001596084">
    <property type="component" value="Unassembled WGS sequence"/>
</dbReference>